<dbReference type="CDD" id="cd12152">
    <property type="entry name" value="F1-ATPase_delta"/>
    <property type="match status" value="1"/>
</dbReference>
<organism evidence="14 15">
    <name type="scientific">Thermoactinomyces daqus</name>
    <dbReference type="NCBI Taxonomy" id="1329516"/>
    <lineage>
        <taxon>Bacteria</taxon>
        <taxon>Bacillati</taxon>
        <taxon>Bacillota</taxon>
        <taxon>Bacilli</taxon>
        <taxon>Bacillales</taxon>
        <taxon>Thermoactinomycetaceae</taxon>
        <taxon>Thermoactinomyces</taxon>
    </lineage>
</organism>
<feature type="domain" description="ATP synthase F1 complex delta/epsilon subunit N-terminal" evidence="13">
    <location>
        <begin position="5"/>
        <end position="82"/>
    </location>
</feature>
<dbReference type="GO" id="GO:0045259">
    <property type="term" value="C:proton-transporting ATP synthase complex"/>
    <property type="evidence" value="ECO:0007669"/>
    <property type="project" value="UniProtKB-KW"/>
</dbReference>
<dbReference type="EMBL" id="JACEIP010000003">
    <property type="protein sequence ID" value="MBA4541834.1"/>
    <property type="molecule type" value="Genomic_DNA"/>
</dbReference>
<evidence type="ECO:0000313" key="14">
    <source>
        <dbReference type="EMBL" id="MBA4541834.1"/>
    </source>
</evidence>
<dbReference type="InterPro" id="IPR001469">
    <property type="entry name" value="ATP_synth_F1_dsu/esu"/>
</dbReference>
<dbReference type="GO" id="GO:0005524">
    <property type="term" value="F:ATP binding"/>
    <property type="evidence" value="ECO:0007669"/>
    <property type="project" value="UniProtKB-UniRule"/>
</dbReference>
<comment type="function">
    <text evidence="1 11">Produces ATP from ADP in the presence of a proton gradient across the membrane.</text>
</comment>
<sequence length="90" mass="9950">MSTMVLDIVTPEKKVYSEEVEMVITKAAEGEIGILPRHIPLVSPIKGKTVRVKKDGVFETFHVSGGFIEVRSDRVTILAEKAELPGQNEE</sequence>
<keyword evidence="4 11" id="KW-0813">Transport</keyword>
<keyword evidence="8 11" id="KW-0472">Membrane</keyword>
<evidence type="ECO:0000256" key="11">
    <source>
        <dbReference type="HAMAP-Rule" id="MF_00530"/>
    </source>
</evidence>
<comment type="similarity">
    <text evidence="3 11 12">Belongs to the ATPase epsilon chain family.</text>
</comment>
<evidence type="ECO:0000256" key="9">
    <source>
        <dbReference type="ARBA" id="ARBA00023196"/>
    </source>
</evidence>
<evidence type="ECO:0000313" key="15">
    <source>
        <dbReference type="Proteomes" id="UP000530514"/>
    </source>
</evidence>
<dbReference type="PANTHER" id="PTHR13822:SF10">
    <property type="entry name" value="ATP SYNTHASE EPSILON CHAIN, CHLOROPLASTIC"/>
    <property type="match status" value="1"/>
</dbReference>
<proteinExistence type="inferred from homology"/>
<dbReference type="OrthoDB" id="9804110at2"/>
<name>A0A7W1X894_9BACL</name>
<dbReference type="Gene3D" id="2.60.15.10">
    <property type="entry name" value="F0F1 ATP synthase delta/epsilon subunit, N-terminal"/>
    <property type="match status" value="1"/>
</dbReference>
<evidence type="ECO:0000256" key="6">
    <source>
        <dbReference type="ARBA" id="ARBA00022781"/>
    </source>
</evidence>
<comment type="subcellular location">
    <subcellularLocation>
        <location evidence="2 11">Cell membrane</location>
        <topology evidence="2 11">Peripheral membrane protein</topology>
    </subcellularLocation>
</comment>
<gene>
    <name evidence="11 14" type="primary">atpC</name>
    <name evidence="14" type="ORF">H1164_02810</name>
</gene>
<keyword evidence="6 11" id="KW-0375">Hydrogen ion transport</keyword>
<dbReference type="InterPro" id="IPR036771">
    <property type="entry name" value="ATPsynth_dsu/esu_N"/>
</dbReference>
<reference evidence="14 15" key="1">
    <citation type="submission" date="2020-07" db="EMBL/GenBank/DDBJ databases">
        <authorList>
            <person name="Feng H."/>
        </authorList>
    </citation>
    <scope>NUCLEOTIDE SEQUENCE [LARGE SCALE GENOMIC DNA]</scope>
    <source>
        <strain evidence="15">s-11</strain>
    </source>
</reference>
<dbReference type="GO" id="GO:0005886">
    <property type="term" value="C:plasma membrane"/>
    <property type="evidence" value="ECO:0007669"/>
    <property type="project" value="UniProtKB-SubCell"/>
</dbReference>
<keyword evidence="9 11" id="KW-0139">CF(1)</keyword>
<evidence type="ECO:0000256" key="3">
    <source>
        <dbReference type="ARBA" id="ARBA00005712"/>
    </source>
</evidence>
<dbReference type="PANTHER" id="PTHR13822">
    <property type="entry name" value="ATP SYNTHASE DELTA/EPSILON CHAIN"/>
    <property type="match status" value="1"/>
</dbReference>
<dbReference type="SUPFAM" id="SSF51344">
    <property type="entry name" value="Epsilon subunit of F1F0-ATP synthase N-terminal domain"/>
    <property type="match status" value="1"/>
</dbReference>
<dbReference type="GO" id="GO:0046933">
    <property type="term" value="F:proton-transporting ATP synthase activity, rotational mechanism"/>
    <property type="evidence" value="ECO:0007669"/>
    <property type="project" value="UniProtKB-UniRule"/>
</dbReference>
<dbReference type="Proteomes" id="UP000530514">
    <property type="component" value="Unassembled WGS sequence"/>
</dbReference>
<keyword evidence="7 11" id="KW-0406">Ion transport</keyword>
<evidence type="ECO:0000256" key="5">
    <source>
        <dbReference type="ARBA" id="ARBA00022475"/>
    </source>
</evidence>
<keyword evidence="10 11" id="KW-0066">ATP synthesis</keyword>
<dbReference type="NCBIfam" id="TIGR01216">
    <property type="entry name" value="ATP_synt_epsi"/>
    <property type="match status" value="1"/>
</dbReference>
<dbReference type="InterPro" id="IPR020546">
    <property type="entry name" value="ATP_synth_F1_dsu/esu_N"/>
</dbReference>
<keyword evidence="5 11" id="KW-1003">Cell membrane</keyword>
<evidence type="ECO:0000259" key="13">
    <source>
        <dbReference type="Pfam" id="PF02823"/>
    </source>
</evidence>
<evidence type="ECO:0000256" key="4">
    <source>
        <dbReference type="ARBA" id="ARBA00022448"/>
    </source>
</evidence>
<accession>A0A7W1X894</accession>
<dbReference type="Pfam" id="PF02823">
    <property type="entry name" value="ATP-synt_DE_N"/>
    <property type="match status" value="1"/>
</dbReference>
<comment type="subunit">
    <text evidence="11 12">F-type ATPases have 2 components, CF(1) - the catalytic core - and CF(0) - the membrane proton channel. CF(1) has five subunits: alpha(3), beta(3), gamma(1), delta(1), epsilon(1). CF(0) has three main subunits: a, b and c.</text>
</comment>
<dbReference type="HAMAP" id="MF_00530">
    <property type="entry name" value="ATP_synth_epsil_bac"/>
    <property type="match status" value="1"/>
</dbReference>
<dbReference type="FunFam" id="2.60.15.10:FF:000001">
    <property type="entry name" value="ATP synthase epsilon chain"/>
    <property type="match status" value="1"/>
</dbReference>
<evidence type="ECO:0000256" key="12">
    <source>
        <dbReference type="RuleBase" id="RU003656"/>
    </source>
</evidence>
<dbReference type="AlphaFoldDB" id="A0A7W1X894"/>
<evidence type="ECO:0000256" key="8">
    <source>
        <dbReference type="ARBA" id="ARBA00023136"/>
    </source>
</evidence>
<dbReference type="RefSeq" id="WP_081943768.1">
    <property type="nucleotide sequence ID" value="NZ_JACEIP010000003.1"/>
</dbReference>
<keyword evidence="15" id="KW-1185">Reference proteome</keyword>
<evidence type="ECO:0000256" key="10">
    <source>
        <dbReference type="ARBA" id="ARBA00023310"/>
    </source>
</evidence>
<comment type="caution">
    <text evidence="14">The sequence shown here is derived from an EMBL/GenBank/DDBJ whole genome shotgun (WGS) entry which is preliminary data.</text>
</comment>
<evidence type="ECO:0000256" key="1">
    <source>
        <dbReference type="ARBA" id="ARBA00003543"/>
    </source>
</evidence>
<protein>
    <recommendedName>
        <fullName evidence="11">ATP synthase epsilon chain</fullName>
    </recommendedName>
    <alternativeName>
        <fullName evidence="11">ATP synthase F1 sector epsilon subunit</fullName>
    </alternativeName>
    <alternativeName>
        <fullName evidence="11">F-ATPase epsilon subunit</fullName>
    </alternativeName>
</protein>
<evidence type="ECO:0000256" key="7">
    <source>
        <dbReference type="ARBA" id="ARBA00023065"/>
    </source>
</evidence>
<evidence type="ECO:0000256" key="2">
    <source>
        <dbReference type="ARBA" id="ARBA00004202"/>
    </source>
</evidence>